<evidence type="ECO:0000313" key="6">
    <source>
        <dbReference type="Proteomes" id="UP000217790"/>
    </source>
</evidence>
<dbReference type="InterPro" id="IPR015637">
    <property type="entry name" value="MUG/TDG"/>
</dbReference>
<dbReference type="GO" id="GO:0006285">
    <property type="term" value="P:base-excision repair, AP site formation"/>
    <property type="evidence" value="ECO:0007669"/>
    <property type="project" value="InterPro"/>
</dbReference>
<organism evidence="5 6">
    <name type="scientific">Armillaria gallica</name>
    <name type="common">Bulbous honey fungus</name>
    <name type="synonym">Armillaria bulbosa</name>
    <dbReference type="NCBI Taxonomy" id="47427"/>
    <lineage>
        <taxon>Eukaryota</taxon>
        <taxon>Fungi</taxon>
        <taxon>Dikarya</taxon>
        <taxon>Basidiomycota</taxon>
        <taxon>Agaricomycotina</taxon>
        <taxon>Agaricomycetes</taxon>
        <taxon>Agaricomycetidae</taxon>
        <taxon>Agaricales</taxon>
        <taxon>Marasmiineae</taxon>
        <taxon>Physalacriaceae</taxon>
        <taxon>Armillaria</taxon>
    </lineage>
</organism>
<keyword evidence="3" id="KW-0234">DNA repair</keyword>
<evidence type="ECO:0000256" key="3">
    <source>
        <dbReference type="ARBA" id="ARBA00023204"/>
    </source>
</evidence>
<protein>
    <submittedName>
        <fullName evidence="5">DNA glycosylase</fullName>
    </submittedName>
</protein>
<keyword evidence="1" id="KW-0227">DNA damage</keyword>
<dbReference type="InterPro" id="IPR005122">
    <property type="entry name" value="Uracil-DNA_glycosylase-like"/>
</dbReference>
<evidence type="ECO:0000259" key="4">
    <source>
        <dbReference type="Pfam" id="PF03167"/>
    </source>
</evidence>
<keyword evidence="6" id="KW-1185">Reference proteome</keyword>
<dbReference type="GO" id="GO:0004844">
    <property type="term" value="F:uracil DNA N-glycosylase activity"/>
    <property type="evidence" value="ECO:0007669"/>
    <property type="project" value="TreeGrafter"/>
</dbReference>
<dbReference type="SUPFAM" id="SSF52141">
    <property type="entry name" value="Uracil-DNA glycosylase-like"/>
    <property type="match status" value="1"/>
</dbReference>
<dbReference type="EMBL" id="KZ293644">
    <property type="protein sequence ID" value="PBL03530.1"/>
    <property type="molecule type" value="Genomic_DNA"/>
</dbReference>
<name>A0A2H3E7W7_ARMGA</name>
<evidence type="ECO:0000256" key="1">
    <source>
        <dbReference type="ARBA" id="ARBA00022763"/>
    </source>
</evidence>
<dbReference type="OrthoDB" id="565731at2759"/>
<dbReference type="CDD" id="cd10028">
    <property type="entry name" value="UDG-F2_TDG_MUG"/>
    <property type="match status" value="1"/>
</dbReference>
<evidence type="ECO:0000256" key="2">
    <source>
        <dbReference type="ARBA" id="ARBA00022801"/>
    </source>
</evidence>
<reference evidence="6" key="1">
    <citation type="journal article" date="2017" name="Nat. Ecol. Evol.">
        <title>Genome expansion and lineage-specific genetic innovations in the forest pathogenic fungi Armillaria.</title>
        <authorList>
            <person name="Sipos G."/>
            <person name="Prasanna A.N."/>
            <person name="Walter M.C."/>
            <person name="O'Connor E."/>
            <person name="Balint B."/>
            <person name="Krizsan K."/>
            <person name="Kiss B."/>
            <person name="Hess J."/>
            <person name="Varga T."/>
            <person name="Slot J."/>
            <person name="Riley R."/>
            <person name="Boka B."/>
            <person name="Rigling D."/>
            <person name="Barry K."/>
            <person name="Lee J."/>
            <person name="Mihaltcheva S."/>
            <person name="LaButti K."/>
            <person name="Lipzen A."/>
            <person name="Waldron R."/>
            <person name="Moloney N.M."/>
            <person name="Sperisen C."/>
            <person name="Kredics L."/>
            <person name="Vagvoelgyi C."/>
            <person name="Patrignani A."/>
            <person name="Fitzpatrick D."/>
            <person name="Nagy I."/>
            <person name="Doyle S."/>
            <person name="Anderson J.B."/>
            <person name="Grigoriev I.V."/>
            <person name="Gueldener U."/>
            <person name="Muensterkoetter M."/>
            <person name="Nagy L.G."/>
        </authorList>
    </citation>
    <scope>NUCLEOTIDE SEQUENCE [LARGE SCALE GENOMIC DNA]</scope>
    <source>
        <strain evidence="6">Ar21-2</strain>
    </source>
</reference>
<dbReference type="AlphaFoldDB" id="A0A2H3E7W7"/>
<dbReference type="Proteomes" id="UP000217790">
    <property type="component" value="Unassembled WGS sequence"/>
</dbReference>
<gene>
    <name evidence="5" type="ORF">ARMGADRAFT_1157632</name>
</gene>
<dbReference type="OMA" id="RSYTEFE"/>
<dbReference type="Gene3D" id="3.40.470.10">
    <property type="entry name" value="Uracil-DNA glycosylase-like domain"/>
    <property type="match status" value="1"/>
</dbReference>
<evidence type="ECO:0000313" key="5">
    <source>
        <dbReference type="EMBL" id="PBL03530.1"/>
    </source>
</evidence>
<dbReference type="STRING" id="47427.A0A2H3E7W7"/>
<feature type="domain" description="Uracil-DNA glycosylase-like" evidence="4">
    <location>
        <begin position="116"/>
        <end position="297"/>
    </location>
</feature>
<dbReference type="GO" id="GO:0008263">
    <property type="term" value="F:pyrimidine-specific mismatch base pair DNA N-glycosylase activity"/>
    <property type="evidence" value="ECO:0007669"/>
    <property type="project" value="TreeGrafter"/>
</dbReference>
<proteinExistence type="predicted"/>
<keyword evidence="2" id="KW-0378">Hydrolase</keyword>
<dbReference type="InterPro" id="IPR036895">
    <property type="entry name" value="Uracil-DNA_glycosylase-like_sf"/>
</dbReference>
<accession>A0A2H3E7W7</accession>
<dbReference type="Pfam" id="PF03167">
    <property type="entry name" value="UDG"/>
    <property type="match status" value="1"/>
</dbReference>
<dbReference type="PANTHER" id="PTHR12159">
    <property type="entry name" value="G/T AND G/U MISMATCH-SPECIFIC DNA GLYCOSYLASE"/>
    <property type="match status" value="1"/>
</dbReference>
<dbReference type="PANTHER" id="PTHR12159:SF9">
    <property type="entry name" value="G_T MISMATCH-SPECIFIC THYMINE DNA GLYCOSYLASE"/>
    <property type="match status" value="1"/>
</dbReference>
<sequence length="326" mass="36378">MEEGSLALIEGPQQAVATFRESIAQFSCKLEPHTSPVPALRRSSRRPIPRRSYTEFEGTVPKREPLEKKRLFVDIDHGLDQKKAFLKRSPPSPPKKKLKRGFAPPETYAHLNLLPDHLQLHLDIVFCGINPGQKSAEIGHHFGHPTNHFWTCLHAGGLTSSKLPPTEDHTLPELYNIGLTNLVERPTAEQSELSDAEMRAAAPAFLAKIARYRPRIVCFVGLKIASAVQHCAVLRKHRVAKVMPGLMCFKLVCPEQAEDAKTEASASETLFFAMPSTSARVTQYQANEKIEIFADLKRCLYDVKTSSLDCSSMVAIDPNLFYVDNP</sequence>
<dbReference type="InParanoid" id="A0A2H3E7W7"/>